<evidence type="ECO:0000313" key="2">
    <source>
        <dbReference type="EMBL" id="MBP2364602.1"/>
    </source>
</evidence>
<sequence>MNHKLTEMTDARLSEVTAVADPGPKPDDRPAEQARRHRALTGVRAALDVEVEVTADAAAATASRAETAAWLGASLADLAAVTGHSRQAARKRWPALGPIARRRRWLGHHVDELLWAADLVLANAPALPATLTEGLADQVAAVRAELEGDTGGDPTARWRMLDDLVDRRLRAVAAAGDPGDEQAEFARHGTAGVVAYYDHATRRDDSDE</sequence>
<feature type="compositionally biased region" description="Basic and acidic residues" evidence="1">
    <location>
        <begin position="24"/>
        <end position="34"/>
    </location>
</feature>
<feature type="region of interest" description="Disordered" evidence="1">
    <location>
        <begin position="1"/>
        <end position="34"/>
    </location>
</feature>
<comment type="caution">
    <text evidence="2">The sequence shown here is derived from an EMBL/GenBank/DDBJ whole genome shotgun (WGS) entry which is preliminary data.</text>
</comment>
<keyword evidence="3" id="KW-1185">Reference proteome</keyword>
<evidence type="ECO:0000313" key="3">
    <source>
        <dbReference type="Proteomes" id="UP001519295"/>
    </source>
</evidence>
<organism evidence="2 3">
    <name type="scientific">Pseudonocardia parietis</name>
    <dbReference type="NCBI Taxonomy" id="570936"/>
    <lineage>
        <taxon>Bacteria</taxon>
        <taxon>Bacillati</taxon>
        <taxon>Actinomycetota</taxon>
        <taxon>Actinomycetes</taxon>
        <taxon>Pseudonocardiales</taxon>
        <taxon>Pseudonocardiaceae</taxon>
        <taxon>Pseudonocardia</taxon>
    </lineage>
</organism>
<proteinExistence type="predicted"/>
<name>A0ABS4VL08_9PSEU</name>
<evidence type="ECO:0000256" key="1">
    <source>
        <dbReference type="SAM" id="MobiDB-lite"/>
    </source>
</evidence>
<dbReference type="Proteomes" id="UP001519295">
    <property type="component" value="Unassembled WGS sequence"/>
</dbReference>
<feature type="compositionally biased region" description="Basic and acidic residues" evidence="1">
    <location>
        <begin position="1"/>
        <end position="13"/>
    </location>
</feature>
<gene>
    <name evidence="2" type="ORF">JOF36_000298</name>
</gene>
<accession>A0ABS4VL08</accession>
<reference evidence="2 3" key="1">
    <citation type="submission" date="2021-03" db="EMBL/GenBank/DDBJ databases">
        <title>Sequencing the genomes of 1000 actinobacteria strains.</title>
        <authorList>
            <person name="Klenk H.-P."/>
        </authorList>
    </citation>
    <scope>NUCLEOTIDE SEQUENCE [LARGE SCALE GENOMIC DNA]</scope>
    <source>
        <strain evidence="2 3">DSM 45256</strain>
    </source>
</reference>
<dbReference type="EMBL" id="JAGINU010000001">
    <property type="protein sequence ID" value="MBP2364602.1"/>
    <property type="molecule type" value="Genomic_DNA"/>
</dbReference>
<dbReference type="RefSeq" id="WP_210024630.1">
    <property type="nucleotide sequence ID" value="NZ_JAGINU010000001.1"/>
</dbReference>
<protein>
    <submittedName>
        <fullName evidence="2">Uncharacterized protein</fullName>
    </submittedName>
</protein>